<gene>
    <name evidence="2" type="ORF">SAMN05216204_11160</name>
</gene>
<protein>
    <recommendedName>
        <fullName evidence="4">Lysozyme inhibitor LprI N-terminal domain-containing protein</fullName>
    </recommendedName>
</protein>
<dbReference type="AlphaFoldDB" id="A0A1I1MSW7"/>
<sequence>MTLPRHYNALAAFLCAGFALGARAAPTPAPVRAEITSLLVKLHSSGCQFERNRSWHSAADARSHLLRKLDYIENREKAALASTEQFIDAAASKSSLSGRAYRVKCGTGGLVDSAEWLNRELRQLREPGARIRP</sequence>
<dbReference type="Proteomes" id="UP000198639">
    <property type="component" value="Unassembled WGS sequence"/>
</dbReference>
<reference evidence="3" key="1">
    <citation type="submission" date="2016-10" db="EMBL/GenBank/DDBJ databases">
        <authorList>
            <person name="Varghese N."/>
            <person name="Submissions S."/>
        </authorList>
    </citation>
    <scope>NUCLEOTIDE SEQUENCE [LARGE SCALE GENOMIC DNA]</scope>
    <source>
        <strain evidence="3">CGMCC 1.12041</strain>
    </source>
</reference>
<accession>A0A1I1MSW7</accession>
<feature type="chain" id="PRO_5011709926" description="Lysozyme inhibitor LprI N-terminal domain-containing protein" evidence="1">
    <location>
        <begin position="25"/>
        <end position="133"/>
    </location>
</feature>
<dbReference type="InterPro" id="IPR035242">
    <property type="entry name" value="DUF5329"/>
</dbReference>
<name>A0A1I1MSW7_9BURK</name>
<keyword evidence="1" id="KW-0732">Signal</keyword>
<evidence type="ECO:0000256" key="1">
    <source>
        <dbReference type="SAM" id="SignalP"/>
    </source>
</evidence>
<evidence type="ECO:0000313" key="2">
    <source>
        <dbReference type="EMBL" id="SFC85683.1"/>
    </source>
</evidence>
<evidence type="ECO:0008006" key="4">
    <source>
        <dbReference type="Google" id="ProtNLM"/>
    </source>
</evidence>
<evidence type="ECO:0000313" key="3">
    <source>
        <dbReference type="Proteomes" id="UP000198639"/>
    </source>
</evidence>
<proteinExistence type="predicted"/>
<organism evidence="2 3">
    <name type="scientific">Massilia yuzhufengensis</name>
    <dbReference type="NCBI Taxonomy" id="1164594"/>
    <lineage>
        <taxon>Bacteria</taxon>
        <taxon>Pseudomonadati</taxon>
        <taxon>Pseudomonadota</taxon>
        <taxon>Betaproteobacteria</taxon>
        <taxon>Burkholderiales</taxon>
        <taxon>Oxalobacteraceae</taxon>
        <taxon>Telluria group</taxon>
        <taxon>Massilia</taxon>
    </lineage>
</organism>
<feature type="signal peptide" evidence="1">
    <location>
        <begin position="1"/>
        <end position="24"/>
    </location>
</feature>
<dbReference type="STRING" id="1164594.SAMN05216204_11160"/>
<dbReference type="RefSeq" id="WP_177207724.1">
    <property type="nucleotide sequence ID" value="NZ_FOLD01000011.1"/>
</dbReference>
<dbReference type="Pfam" id="PF17263">
    <property type="entry name" value="DUF5329"/>
    <property type="match status" value="1"/>
</dbReference>
<dbReference type="EMBL" id="FOLD01000011">
    <property type="protein sequence ID" value="SFC85683.1"/>
    <property type="molecule type" value="Genomic_DNA"/>
</dbReference>
<keyword evidence="3" id="KW-1185">Reference proteome</keyword>